<proteinExistence type="predicted"/>
<sequence length="160" mass="16590">MLAGLYEDEAPGPGQQQEEPRASEPGSAPFDFLRLDTQLPLDLTSPLSHSPSTLSPSSPSEASSPASLLPATPPVSSPPMGSSTSSGPTSHSQSRNQQYKAIAITPTHGGHVIVVVFQPSHCIPGLCSNVDGSRIATHAGDDNANDTRPLFLIATALLLM</sequence>
<gene>
    <name evidence="1" type="ORF">NUW54_g3868</name>
</gene>
<keyword evidence="2" id="KW-1185">Reference proteome</keyword>
<comment type="caution">
    <text evidence="1">The sequence shown here is derived from an EMBL/GenBank/DDBJ whole genome shotgun (WGS) entry which is preliminary data.</text>
</comment>
<name>A0ACC1Q331_9APHY</name>
<dbReference type="EMBL" id="JANSHE010000839">
    <property type="protein sequence ID" value="KAJ3006614.1"/>
    <property type="molecule type" value="Genomic_DNA"/>
</dbReference>
<organism evidence="1 2">
    <name type="scientific">Trametes sanguinea</name>
    <dbReference type="NCBI Taxonomy" id="158606"/>
    <lineage>
        <taxon>Eukaryota</taxon>
        <taxon>Fungi</taxon>
        <taxon>Dikarya</taxon>
        <taxon>Basidiomycota</taxon>
        <taxon>Agaricomycotina</taxon>
        <taxon>Agaricomycetes</taxon>
        <taxon>Polyporales</taxon>
        <taxon>Polyporaceae</taxon>
        <taxon>Trametes</taxon>
    </lineage>
</organism>
<evidence type="ECO:0000313" key="1">
    <source>
        <dbReference type="EMBL" id="KAJ3006614.1"/>
    </source>
</evidence>
<protein>
    <submittedName>
        <fullName evidence="1">Uncharacterized protein</fullName>
    </submittedName>
</protein>
<accession>A0ACC1Q331</accession>
<reference evidence="1" key="1">
    <citation type="submission" date="2022-08" db="EMBL/GenBank/DDBJ databases">
        <title>Genome Sequence of Pycnoporus sanguineus.</title>
        <authorList>
            <person name="Buettner E."/>
        </authorList>
    </citation>
    <scope>NUCLEOTIDE SEQUENCE</scope>
    <source>
        <strain evidence="1">CG-C14</strain>
    </source>
</reference>
<dbReference type="Proteomes" id="UP001144978">
    <property type="component" value="Unassembled WGS sequence"/>
</dbReference>
<evidence type="ECO:0000313" key="2">
    <source>
        <dbReference type="Proteomes" id="UP001144978"/>
    </source>
</evidence>